<protein>
    <recommendedName>
        <fullName evidence="10">Glycosyltransferase RgtA/B/C/D-like domain-containing protein</fullName>
    </recommendedName>
</protein>
<feature type="region of interest" description="Disordered" evidence="8">
    <location>
        <begin position="536"/>
        <end position="555"/>
    </location>
</feature>
<accession>A0A6J4R156</accession>
<feature type="transmembrane region" description="Helical" evidence="9">
    <location>
        <begin position="278"/>
        <end position="308"/>
    </location>
</feature>
<feature type="transmembrane region" description="Helical" evidence="9">
    <location>
        <begin position="40"/>
        <end position="60"/>
    </location>
</feature>
<keyword evidence="4" id="KW-0808">Transferase</keyword>
<dbReference type="PANTHER" id="PTHR33908">
    <property type="entry name" value="MANNOSYLTRANSFERASE YKCB-RELATED"/>
    <property type="match status" value="1"/>
</dbReference>
<keyword evidence="7 9" id="KW-0472">Membrane</keyword>
<feature type="transmembrane region" description="Helical" evidence="9">
    <location>
        <begin position="231"/>
        <end position="252"/>
    </location>
</feature>
<dbReference type="EMBL" id="CADCVE010000074">
    <property type="protein sequence ID" value="CAA9459689.1"/>
    <property type="molecule type" value="Genomic_DNA"/>
</dbReference>
<gene>
    <name evidence="11" type="ORF">AVDCRST_MAG28-3036</name>
</gene>
<keyword evidence="6 9" id="KW-1133">Transmembrane helix</keyword>
<sequence length="555" mass="60843">MHRASGTFIIMARVSSSFVGGCISIKSFKMAVQKGDLAPVTRFGFPLLVLALAALVYGLYGFDGVLLRDYSIYLYSGQMMAEGIPPYVSVFDHKGPLSPMIAGFGAMLSKVFGGDDVYAVRFVFYATACLTVVAIYLLGKSVFQSQKAGFLAALTFLGFYAYAQAAASGPEPKTPMVLFEALCLMFMVRKKWFWSGLFGSLAFLVWQPMGAFAFVTFLLAATRPREERYGAALRAAAGIAVPLVATAAYFLYKGALYDFYNGFILFNFTHLARGSTDIAHVLAGAAVNIALPYATMLVPILIGLLTILRLYFKRPFEYRFLPLLLTLPAPVIWSLRDFQLADDFYVFLPYAAVGFGAFLDTAARLTSNPRLLSAILGAILLTIALANTWDEVSAGPAQKLTGTTVDLPTQRAGALEIEERFGEDINIASINSPQVLVLLHRQNPNPYLWITAGVDQEIEASYPGGFEGWLQDLEDSDTGAISFFGEGQSLLPSSLLTRENYKTLDAWLNPRYRAEQIGPFWLFVKKDLLLEEARRNTNAVESPGSSESLVDAESR</sequence>
<keyword evidence="3" id="KW-0328">Glycosyltransferase</keyword>
<dbReference type="GO" id="GO:0005886">
    <property type="term" value="C:plasma membrane"/>
    <property type="evidence" value="ECO:0007669"/>
    <property type="project" value="UniProtKB-SubCell"/>
</dbReference>
<evidence type="ECO:0000313" key="11">
    <source>
        <dbReference type="EMBL" id="CAA9459689.1"/>
    </source>
</evidence>
<dbReference type="Pfam" id="PF13231">
    <property type="entry name" value="PMT_2"/>
    <property type="match status" value="1"/>
</dbReference>
<comment type="subcellular location">
    <subcellularLocation>
        <location evidence="1">Cell membrane</location>
        <topology evidence="1">Multi-pass membrane protein</topology>
    </subcellularLocation>
</comment>
<feature type="transmembrane region" description="Helical" evidence="9">
    <location>
        <begin position="192"/>
        <end position="219"/>
    </location>
</feature>
<feature type="compositionally biased region" description="Polar residues" evidence="8">
    <location>
        <begin position="536"/>
        <end position="548"/>
    </location>
</feature>
<evidence type="ECO:0000256" key="6">
    <source>
        <dbReference type="ARBA" id="ARBA00022989"/>
    </source>
</evidence>
<feature type="transmembrane region" description="Helical" evidence="9">
    <location>
        <begin position="370"/>
        <end position="389"/>
    </location>
</feature>
<proteinExistence type="predicted"/>
<evidence type="ECO:0000256" key="5">
    <source>
        <dbReference type="ARBA" id="ARBA00022692"/>
    </source>
</evidence>
<evidence type="ECO:0000256" key="9">
    <source>
        <dbReference type="SAM" id="Phobius"/>
    </source>
</evidence>
<reference evidence="11" key="1">
    <citation type="submission" date="2020-02" db="EMBL/GenBank/DDBJ databases">
        <authorList>
            <person name="Meier V. D."/>
        </authorList>
    </citation>
    <scope>NUCLEOTIDE SEQUENCE</scope>
    <source>
        <strain evidence="11">AVDCRST_MAG28</strain>
    </source>
</reference>
<evidence type="ECO:0000256" key="7">
    <source>
        <dbReference type="ARBA" id="ARBA00023136"/>
    </source>
</evidence>
<evidence type="ECO:0000256" key="4">
    <source>
        <dbReference type="ARBA" id="ARBA00022679"/>
    </source>
</evidence>
<dbReference type="AlphaFoldDB" id="A0A6J4R156"/>
<feature type="transmembrane region" description="Helical" evidence="9">
    <location>
        <begin position="320"/>
        <end position="338"/>
    </location>
</feature>
<evidence type="ECO:0000256" key="1">
    <source>
        <dbReference type="ARBA" id="ARBA00004651"/>
    </source>
</evidence>
<keyword evidence="2" id="KW-1003">Cell membrane</keyword>
<keyword evidence="5 9" id="KW-0812">Transmembrane</keyword>
<organism evidence="11">
    <name type="scientific">uncultured Rubrobacteraceae bacterium</name>
    <dbReference type="NCBI Taxonomy" id="349277"/>
    <lineage>
        <taxon>Bacteria</taxon>
        <taxon>Bacillati</taxon>
        <taxon>Actinomycetota</taxon>
        <taxon>Rubrobacteria</taxon>
        <taxon>Rubrobacterales</taxon>
        <taxon>Rubrobacteraceae</taxon>
        <taxon>environmental samples</taxon>
    </lineage>
</organism>
<evidence type="ECO:0000256" key="3">
    <source>
        <dbReference type="ARBA" id="ARBA00022676"/>
    </source>
</evidence>
<dbReference type="GO" id="GO:0009103">
    <property type="term" value="P:lipopolysaccharide biosynthetic process"/>
    <property type="evidence" value="ECO:0007669"/>
    <property type="project" value="UniProtKB-ARBA"/>
</dbReference>
<dbReference type="InterPro" id="IPR038731">
    <property type="entry name" value="RgtA/B/C-like"/>
</dbReference>
<dbReference type="InterPro" id="IPR050297">
    <property type="entry name" value="LipidA_mod_glycosyltrf_83"/>
</dbReference>
<name>A0A6J4R156_9ACTN</name>
<dbReference type="GO" id="GO:0016763">
    <property type="term" value="F:pentosyltransferase activity"/>
    <property type="evidence" value="ECO:0007669"/>
    <property type="project" value="TreeGrafter"/>
</dbReference>
<dbReference type="PANTHER" id="PTHR33908:SF11">
    <property type="entry name" value="MEMBRANE PROTEIN"/>
    <property type="match status" value="1"/>
</dbReference>
<evidence type="ECO:0000256" key="8">
    <source>
        <dbReference type="SAM" id="MobiDB-lite"/>
    </source>
</evidence>
<evidence type="ECO:0000259" key="10">
    <source>
        <dbReference type="Pfam" id="PF13231"/>
    </source>
</evidence>
<evidence type="ECO:0000256" key="2">
    <source>
        <dbReference type="ARBA" id="ARBA00022475"/>
    </source>
</evidence>
<feature type="transmembrane region" description="Helical" evidence="9">
    <location>
        <begin position="118"/>
        <end position="138"/>
    </location>
</feature>
<feature type="transmembrane region" description="Helical" evidence="9">
    <location>
        <begin position="344"/>
        <end position="363"/>
    </location>
</feature>
<feature type="transmembrane region" description="Helical" evidence="9">
    <location>
        <begin position="150"/>
        <end position="167"/>
    </location>
</feature>
<feature type="domain" description="Glycosyltransferase RgtA/B/C/D-like" evidence="10">
    <location>
        <begin position="99"/>
        <end position="231"/>
    </location>
</feature>